<evidence type="ECO:0000259" key="1">
    <source>
        <dbReference type="SMART" id="SM00923"/>
    </source>
</evidence>
<dbReference type="Pfam" id="PF03621">
    <property type="entry name" value="MbtH"/>
    <property type="match status" value="1"/>
</dbReference>
<name>A0A1E7L6X9_9ACTN</name>
<feature type="domain" description="MbtH-like" evidence="1">
    <location>
        <begin position="3"/>
        <end position="53"/>
    </location>
</feature>
<dbReference type="EMBL" id="LJGW01000181">
    <property type="protein sequence ID" value="OEV11871.1"/>
    <property type="molecule type" value="Genomic_DNA"/>
</dbReference>
<dbReference type="SUPFAM" id="SSF160582">
    <property type="entry name" value="MbtH-like"/>
    <property type="match status" value="1"/>
</dbReference>
<organism evidence="2 3">
    <name type="scientific">Streptomyces nanshensis</name>
    <dbReference type="NCBI Taxonomy" id="518642"/>
    <lineage>
        <taxon>Bacteria</taxon>
        <taxon>Bacillati</taxon>
        <taxon>Actinomycetota</taxon>
        <taxon>Actinomycetes</taxon>
        <taxon>Kitasatosporales</taxon>
        <taxon>Streptomycetaceae</taxon>
        <taxon>Streptomyces</taxon>
    </lineage>
</organism>
<dbReference type="SMART" id="SM00923">
    <property type="entry name" value="MbtH"/>
    <property type="match status" value="1"/>
</dbReference>
<dbReference type="InterPro" id="IPR005153">
    <property type="entry name" value="MbtH-like_dom"/>
</dbReference>
<proteinExistence type="predicted"/>
<dbReference type="PANTHER" id="PTHR38444:SF1">
    <property type="entry name" value="ENTEROBACTIN BIOSYNTHESIS PROTEIN YBDZ"/>
    <property type="match status" value="1"/>
</dbReference>
<dbReference type="PANTHER" id="PTHR38444">
    <property type="entry name" value="ENTEROBACTIN BIOSYNTHESIS PROTEIN YBDZ"/>
    <property type="match status" value="1"/>
</dbReference>
<dbReference type="Gene3D" id="3.90.820.10">
    <property type="entry name" value="Structural Genomics, Unknown Function 30-nov-00 1gh9 Mol_id"/>
    <property type="match status" value="1"/>
</dbReference>
<keyword evidence="3" id="KW-1185">Reference proteome</keyword>
<dbReference type="GO" id="GO:0019290">
    <property type="term" value="P:siderophore biosynthetic process"/>
    <property type="evidence" value="ECO:0007669"/>
    <property type="project" value="TreeGrafter"/>
</dbReference>
<dbReference type="RefSeq" id="WP_070016620.1">
    <property type="nucleotide sequence ID" value="NZ_LJGW01000181.1"/>
</dbReference>
<evidence type="ECO:0000313" key="3">
    <source>
        <dbReference type="Proteomes" id="UP000176005"/>
    </source>
</evidence>
<gene>
    <name evidence="2" type="ORF">AN218_11035</name>
</gene>
<dbReference type="InterPro" id="IPR038020">
    <property type="entry name" value="MbtH-like_sf"/>
</dbReference>
<dbReference type="InterPro" id="IPR037407">
    <property type="entry name" value="MLP_fam"/>
</dbReference>
<protein>
    <recommendedName>
        <fullName evidence="1">MbtH-like domain-containing protein</fullName>
    </recommendedName>
</protein>
<reference evidence="2 3" key="1">
    <citation type="journal article" date="2016" name="Front. Microbiol.">
        <title>Comparative Genomics Analysis of Streptomyces Species Reveals Their Adaptation to the Marine Environment and Their Diversity at the Genomic Level.</title>
        <authorList>
            <person name="Tian X."/>
            <person name="Zhang Z."/>
            <person name="Yang T."/>
            <person name="Chen M."/>
            <person name="Li J."/>
            <person name="Chen F."/>
            <person name="Yang J."/>
            <person name="Li W."/>
            <person name="Zhang B."/>
            <person name="Zhang Z."/>
            <person name="Wu J."/>
            <person name="Zhang C."/>
            <person name="Long L."/>
            <person name="Xiao J."/>
        </authorList>
    </citation>
    <scope>NUCLEOTIDE SEQUENCE [LARGE SCALE GENOMIC DNA]</scope>
    <source>
        <strain evidence="2 3">SCSIO 10429</strain>
    </source>
</reference>
<dbReference type="GO" id="GO:0005829">
    <property type="term" value="C:cytosol"/>
    <property type="evidence" value="ECO:0007669"/>
    <property type="project" value="TreeGrafter"/>
</dbReference>
<accession>A0A1E7L6X9</accession>
<evidence type="ECO:0000313" key="2">
    <source>
        <dbReference type="EMBL" id="OEV11871.1"/>
    </source>
</evidence>
<sequence>MANPFDDESAPFTVLRNARGQFSLWPAAFEVPEGWESVFGPAARTECDAYVTETWTELSRA</sequence>
<dbReference type="Proteomes" id="UP000176005">
    <property type="component" value="Unassembled WGS sequence"/>
</dbReference>
<comment type="caution">
    <text evidence="2">The sequence shown here is derived from an EMBL/GenBank/DDBJ whole genome shotgun (WGS) entry which is preliminary data.</text>
</comment>
<dbReference type="AlphaFoldDB" id="A0A1E7L6X9"/>